<comment type="caution">
    <text evidence="1">The sequence shown here is derived from an EMBL/GenBank/DDBJ whole genome shotgun (WGS) entry which is preliminary data.</text>
</comment>
<proteinExistence type="predicted"/>
<keyword evidence="2" id="KW-1185">Reference proteome</keyword>
<reference evidence="1 2" key="1">
    <citation type="submission" date="2023-07" db="EMBL/GenBank/DDBJ databases">
        <title>Genomic Encyclopedia of Type Strains, Phase IV (KMG-IV): sequencing the most valuable type-strain genomes for metagenomic binning, comparative biology and taxonomic classification.</title>
        <authorList>
            <person name="Goeker M."/>
        </authorList>
    </citation>
    <scope>NUCLEOTIDE SEQUENCE [LARGE SCALE GENOMIC DNA]</scope>
    <source>
        <strain evidence="1 2">DSM 19922</strain>
    </source>
</reference>
<evidence type="ECO:0000313" key="2">
    <source>
        <dbReference type="Proteomes" id="UP001244552"/>
    </source>
</evidence>
<accession>A0ABU0MEL7</accession>
<sequence>MSATLNAFLRSACEGREASVHVRVSHLYGDYTRFCAGHGVQPVQRKKFARLLRKEGLTVTLDDAGITWVRGIVFALELPSGLDQADRDALRLIALELARQRVGEGFTAAHDGAHDPGDLEMAGGCYLLNAGTSDKERADFPAGAPCDLWPWENRWWKPASRVRDAVRGSALGAAGIATRLRAGERAEG</sequence>
<protein>
    <submittedName>
        <fullName evidence="1">Uncharacterized protein</fullName>
    </submittedName>
</protein>
<dbReference type="RefSeq" id="WP_246512766.1">
    <property type="nucleotide sequence ID" value="NZ_JAGINO010000002.1"/>
</dbReference>
<evidence type="ECO:0000313" key="1">
    <source>
        <dbReference type="EMBL" id="MDQ0531813.1"/>
    </source>
</evidence>
<dbReference type="Proteomes" id="UP001244552">
    <property type="component" value="Unassembled WGS sequence"/>
</dbReference>
<gene>
    <name evidence="1" type="ORF">QO018_000649</name>
</gene>
<dbReference type="EMBL" id="JAUSVU010000002">
    <property type="protein sequence ID" value="MDQ0531813.1"/>
    <property type="molecule type" value="Genomic_DNA"/>
</dbReference>
<name>A0ABU0MEL7_9PROT</name>
<organism evidence="1 2">
    <name type="scientific">Azospirillum picis</name>
    <dbReference type="NCBI Taxonomy" id="488438"/>
    <lineage>
        <taxon>Bacteria</taxon>
        <taxon>Pseudomonadati</taxon>
        <taxon>Pseudomonadota</taxon>
        <taxon>Alphaproteobacteria</taxon>
        <taxon>Rhodospirillales</taxon>
        <taxon>Azospirillaceae</taxon>
        <taxon>Azospirillum</taxon>
    </lineage>
</organism>